<sequence>MNFQLLLLAVFISAHYSDAFILKSDHKEIVTAPKNRFDKKPNLFTVNFIDGSGEYVNAITDTFNKIRSIYFNNFGDYVERRHVLAVAGDQFYPYPAIVNISSDASMAQSYFTNNISYKGIFDLHASVNEFLNDATYSHHDKTESPFAIIWQYSDTINGVNNLLNAIEKLKNHGFIPLIVTNRLTQYRLDQYSLYVLPENIYSLYNPKTVYINSWFNARITHGDYVAPLINQTGMSGVIQSPDFPTYYPKYTWQDYYIEVPSSEYQIYFSPKVFNITGGTADLYFFNPGPLDDNNGYFDDWYGSNTYYIQPRIIPKSAILLRFMSSFGNPNRGFNISWSAIYTPPKAQFELNKH</sequence>
<name>A0A2A2LUK4_9BILA</name>
<evidence type="ECO:0000313" key="2">
    <source>
        <dbReference type="EMBL" id="PAV89859.1"/>
    </source>
</evidence>
<evidence type="ECO:0000313" key="3">
    <source>
        <dbReference type="Proteomes" id="UP000218231"/>
    </source>
</evidence>
<dbReference type="Gene3D" id="2.60.120.290">
    <property type="entry name" value="Spermadhesin, CUB domain"/>
    <property type="match status" value="1"/>
</dbReference>
<feature type="chain" id="PRO_5012313501" description="CUB domain-containing protein" evidence="1">
    <location>
        <begin position="20"/>
        <end position="353"/>
    </location>
</feature>
<evidence type="ECO:0000256" key="1">
    <source>
        <dbReference type="SAM" id="SignalP"/>
    </source>
</evidence>
<dbReference type="AlphaFoldDB" id="A0A2A2LUK4"/>
<feature type="signal peptide" evidence="1">
    <location>
        <begin position="1"/>
        <end position="19"/>
    </location>
</feature>
<gene>
    <name evidence="2" type="ORF">WR25_03013</name>
</gene>
<evidence type="ECO:0008006" key="4">
    <source>
        <dbReference type="Google" id="ProtNLM"/>
    </source>
</evidence>
<accession>A0A2A2LUK4</accession>
<organism evidence="2 3">
    <name type="scientific">Diploscapter pachys</name>
    <dbReference type="NCBI Taxonomy" id="2018661"/>
    <lineage>
        <taxon>Eukaryota</taxon>
        <taxon>Metazoa</taxon>
        <taxon>Ecdysozoa</taxon>
        <taxon>Nematoda</taxon>
        <taxon>Chromadorea</taxon>
        <taxon>Rhabditida</taxon>
        <taxon>Rhabditina</taxon>
        <taxon>Rhabditomorpha</taxon>
        <taxon>Rhabditoidea</taxon>
        <taxon>Rhabditidae</taxon>
        <taxon>Diploscapter</taxon>
    </lineage>
</organism>
<dbReference type="Proteomes" id="UP000218231">
    <property type="component" value="Unassembled WGS sequence"/>
</dbReference>
<comment type="caution">
    <text evidence="2">The sequence shown here is derived from an EMBL/GenBank/DDBJ whole genome shotgun (WGS) entry which is preliminary data.</text>
</comment>
<dbReference type="EMBL" id="LIAE01006423">
    <property type="protein sequence ID" value="PAV89859.1"/>
    <property type="molecule type" value="Genomic_DNA"/>
</dbReference>
<proteinExistence type="predicted"/>
<reference evidence="2 3" key="1">
    <citation type="journal article" date="2017" name="Curr. Biol.">
        <title>Genome architecture and evolution of a unichromosomal asexual nematode.</title>
        <authorList>
            <person name="Fradin H."/>
            <person name="Zegar C."/>
            <person name="Gutwein M."/>
            <person name="Lucas J."/>
            <person name="Kovtun M."/>
            <person name="Corcoran D."/>
            <person name="Baugh L.R."/>
            <person name="Kiontke K."/>
            <person name="Gunsalus K."/>
            <person name="Fitch D.H."/>
            <person name="Piano F."/>
        </authorList>
    </citation>
    <scope>NUCLEOTIDE SEQUENCE [LARGE SCALE GENOMIC DNA]</scope>
    <source>
        <strain evidence="2">PF1309</strain>
    </source>
</reference>
<keyword evidence="1" id="KW-0732">Signal</keyword>
<dbReference type="InterPro" id="IPR035914">
    <property type="entry name" value="Sperma_CUB_dom_sf"/>
</dbReference>
<keyword evidence="3" id="KW-1185">Reference proteome</keyword>
<protein>
    <recommendedName>
        <fullName evidence="4">CUB domain-containing protein</fullName>
    </recommendedName>
</protein>
<dbReference type="SUPFAM" id="SSF49854">
    <property type="entry name" value="Spermadhesin, CUB domain"/>
    <property type="match status" value="1"/>
</dbReference>